<feature type="region of interest" description="Disordered" evidence="1">
    <location>
        <begin position="219"/>
        <end position="263"/>
    </location>
</feature>
<protein>
    <submittedName>
        <fullName evidence="3">Uncharacterized protein</fullName>
    </submittedName>
</protein>
<dbReference type="EMBL" id="JAACJK010000068">
    <property type="protein sequence ID" value="KAF5334488.1"/>
    <property type="molecule type" value="Genomic_DNA"/>
</dbReference>
<keyword evidence="4" id="KW-1185">Reference proteome</keyword>
<dbReference type="Proteomes" id="UP000541558">
    <property type="component" value="Unassembled WGS sequence"/>
</dbReference>
<keyword evidence="2" id="KW-1133">Transmembrane helix</keyword>
<keyword evidence="2" id="KW-0472">Membrane</keyword>
<evidence type="ECO:0000256" key="2">
    <source>
        <dbReference type="SAM" id="Phobius"/>
    </source>
</evidence>
<dbReference type="AlphaFoldDB" id="A0A8H5C3V0"/>
<evidence type="ECO:0000256" key="1">
    <source>
        <dbReference type="SAM" id="MobiDB-lite"/>
    </source>
</evidence>
<dbReference type="OrthoDB" id="3596006at2759"/>
<feature type="transmembrane region" description="Helical" evidence="2">
    <location>
        <begin position="89"/>
        <end position="113"/>
    </location>
</feature>
<feature type="compositionally biased region" description="Basic and acidic residues" evidence="1">
    <location>
        <begin position="219"/>
        <end position="256"/>
    </location>
</feature>
<feature type="transmembrane region" description="Helical" evidence="2">
    <location>
        <begin position="186"/>
        <end position="207"/>
    </location>
</feature>
<evidence type="ECO:0000313" key="3">
    <source>
        <dbReference type="EMBL" id="KAF5334488.1"/>
    </source>
</evidence>
<keyword evidence="2" id="KW-0812">Transmembrane</keyword>
<gene>
    <name evidence="3" type="ORF">D9611_013828</name>
</gene>
<organism evidence="3 4">
    <name type="scientific">Ephemerocybe angulata</name>
    <dbReference type="NCBI Taxonomy" id="980116"/>
    <lineage>
        <taxon>Eukaryota</taxon>
        <taxon>Fungi</taxon>
        <taxon>Dikarya</taxon>
        <taxon>Basidiomycota</taxon>
        <taxon>Agaricomycotina</taxon>
        <taxon>Agaricomycetes</taxon>
        <taxon>Agaricomycetidae</taxon>
        <taxon>Agaricales</taxon>
        <taxon>Agaricineae</taxon>
        <taxon>Psathyrellaceae</taxon>
        <taxon>Ephemerocybe</taxon>
    </lineage>
</organism>
<sequence length="263" mass="29553">MTKIWGFDLSEMHWSAFGSKEMMDPRYHLRKQRIIVYKIAMSVSLASECTATYSLSKYNAHQSHIESYPFPSASPIQATENNESLIRSAISTIVFCVLVATVFGADFFFLLFFPRRRYPLWWHRLRSGAAVVVMLGVFASAVASTVVIATQEATIYGPGVTEDVRQRLIQAYARPPLRYRSWPQNIAWAVLVWLAFVLTAASTALLLRASAYDKRYGPEERQEGVARDYEDGASERERITPAPEKTTKGRRGEVGSEKGAVGV</sequence>
<feature type="transmembrane region" description="Helical" evidence="2">
    <location>
        <begin position="125"/>
        <end position="149"/>
    </location>
</feature>
<comment type="caution">
    <text evidence="3">The sequence shown here is derived from an EMBL/GenBank/DDBJ whole genome shotgun (WGS) entry which is preliminary data.</text>
</comment>
<name>A0A8H5C3V0_9AGAR</name>
<proteinExistence type="predicted"/>
<evidence type="ECO:0000313" key="4">
    <source>
        <dbReference type="Proteomes" id="UP000541558"/>
    </source>
</evidence>
<accession>A0A8H5C3V0</accession>
<reference evidence="3 4" key="1">
    <citation type="journal article" date="2020" name="ISME J.">
        <title>Uncovering the hidden diversity of litter-decomposition mechanisms in mushroom-forming fungi.</title>
        <authorList>
            <person name="Floudas D."/>
            <person name="Bentzer J."/>
            <person name="Ahren D."/>
            <person name="Johansson T."/>
            <person name="Persson P."/>
            <person name="Tunlid A."/>
        </authorList>
    </citation>
    <scope>NUCLEOTIDE SEQUENCE [LARGE SCALE GENOMIC DNA]</scope>
    <source>
        <strain evidence="3 4">CBS 175.51</strain>
    </source>
</reference>